<dbReference type="SUPFAM" id="SSF52540">
    <property type="entry name" value="P-loop containing nucleoside triphosphate hydrolases"/>
    <property type="match status" value="1"/>
</dbReference>
<proteinExistence type="predicted"/>
<dbReference type="PANTHER" id="PTHR21529">
    <property type="entry name" value="MAMMARY TURMOR VIRUS RECEPTOR HOMOLOG 1, 2 MTVR1, 2"/>
    <property type="match status" value="1"/>
</dbReference>
<dbReference type="EMBL" id="CAJMWS010000023">
    <property type="protein sequence ID" value="CAE6340573.1"/>
    <property type="molecule type" value="Genomic_DNA"/>
</dbReference>
<keyword evidence="3" id="KW-0347">Helicase</keyword>
<dbReference type="InterPro" id="IPR027417">
    <property type="entry name" value="P-loop_NTPase"/>
</dbReference>
<accession>A0A8H2ZX66</accession>
<protein>
    <recommendedName>
        <fullName evidence="7">TPR and ankyrin repeat-containing protein 1</fullName>
    </recommendedName>
</protein>
<reference evidence="5" key="1">
    <citation type="submission" date="2021-01" db="EMBL/GenBank/DDBJ databases">
        <authorList>
            <person name="Kaushik A."/>
        </authorList>
    </citation>
    <scope>NUCLEOTIDE SEQUENCE</scope>
    <source>
        <strain evidence="5">AG1-1C</strain>
    </source>
</reference>
<dbReference type="Gene3D" id="1.10.10.160">
    <property type="match status" value="1"/>
</dbReference>
<comment type="caution">
    <text evidence="5">The sequence shown here is derived from an EMBL/GenBank/DDBJ whole genome shotgun (WGS) entry which is preliminary data.</text>
</comment>
<evidence type="ECO:0000256" key="3">
    <source>
        <dbReference type="ARBA" id="ARBA00022806"/>
    </source>
</evidence>
<evidence type="ECO:0000313" key="5">
    <source>
        <dbReference type="EMBL" id="CAE6340573.1"/>
    </source>
</evidence>
<gene>
    <name evidence="5" type="ORF">RDB_LOCUS3685</name>
</gene>
<keyword evidence="2" id="KW-0378">Hydrolase</keyword>
<evidence type="ECO:0000256" key="1">
    <source>
        <dbReference type="ARBA" id="ARBA00022741"/>
    </source>
</evidence>
<name>A0A8H2ZX66_9AGAM</name>
<dbReference type="GO" id="GO:0005524">
    <property type="term" value="F:ATP binding"/>
    <property type="evidence" value="ECO:0007669"/>
    <property type="project" value="UniProtKB-KW"/>
</dbReference>
<keyword evidence="4" id="KW-0067">ATP-binding</keyword>
<dbReference type="InterPro" id="IPR039904">
    <property type="entry name" value="TRANK1"/>
</dbReference>
<evidence type="ECO:0000256" key="4">
    <source>
        <dbReference type="ARBA" id="ARBA00022840"/>
    </source>
</evidence>
<dbReference type="PANTHER" id="PTHR21529:SF4">
    <property type="entry name" value="TPR AND ANKYRIN REPEAT-CONTAINING PROTEIN 1"/>
    <property type="match status" value="1"/>
</dbReference>
<evidence type="ECO:0008006" key="7">
    <source>
        <dbReference type="Google" id="ProtNLM"/>
    </source>
</evidence>
<evidence type="ECO:0000256" key="2">
    <source>
        <dbReference type="ARBA" id="ARBA00022801"/>
    </source>
</evidence>
<sequence length="1394" mass="156841">MFVTRSRVLAQHVESTYQGLAEFTDIAQKSDQELKDMAKQSREDPDRALVEFDTEVDLRADLPTRYNDLCDSHFPLFISFDKLCSLLEGDIRHSVPGQISSETIRSLIGFDEFLHNYWPSFRGATHGLEPNLVWSEIVGVIKGSQAAFSSKDGCLSREEYVEGLSQRQFSLLASVRAKVYSIFELYNKRKAAQYDTDEADRTRIILNNLSKILGSPSIDYLYVDEVQDNLMIDIYLLRKLAKSIDNVYWSGDSAQTITAGSLFRINDLKAFTYQDQAVASSPRSHRKTIVAPNFTTFDLNINFRSLSGIVCFARTLVQAIHNLFPQTIDLMEPEKAKHYGDPPVLFTNIQNEVGYFEKFLLGSSASNRVVFGAQQVILVRDAAAAEELDARLQGLCNVLPITDSKGLEFDDVLIYNFFSKSPAATAAWEYLSGTTRWTQPPPPVLCSELKMLYVAVTRARRRCWIWDSGELVSQLQTMWTKQGLVKTEPASKMIGQIAAMSSSKAQWSAKGREYFSHRLYKLASACFRQSGQINDAKLSIAYHLMSRAKLRRLRGDTPAARGELATAATQLVTCAQLPGIGNPKAVYFHAATCFQAAQKLLPATSAFVKAGRAKDEINMLFEAHDYKSATDLLVENREAIEDDVFEELRELARVYLFDHHEYKYIGLLFDSIAEKITYARQPKYRTQLKHMLAEHRRYDELAEEHLIDKKPADAAKYFIKSYQTYQNRSSIARAVNVATNYTESVLLVEGTYRKNDQDLAKALVEKVQPFASCASRDACLRIDLFHAYLCFDHVSIEMVRAWDETDDIHQYMRTLASYLVVKSNSWCKDDSIETLLEYLDILESFKAAIFQITEASRPCASQLAQKLLGFTPIEASSSPSGAFQALRGSLIAYQISTATTSVSGDDINAIVRAELPKRLHAILETIHTVSPRLSHIQPRLSGSIPAARASFWSTPATFDKDPGAKLLILSKIIGILDVSKLKTADGLCDYTTVGHQWLGRTFQTTHPTTGVIEEFGSGVEMHDNGTVPKRIQAWLEHDWEGLSKSGDTSADSITDILLHFLVRSNLLIQLSLNITWALPIAMPNSSLKTKFIWPLQKLDRNREFDRVQGAVGAMRYILDQNDRPDAAVMISFIETLVRDIIIHLNPARHPDFDGLLLPFSWARLLARKYQSVYSGCGIECLGNLFFAVKQVSTELRFGTPGRWLMAGNRISSAMVDLLNLRFCWCISLVVGHMDDLDKNLSLALDTLKNISSDEMPANSQCRNSTAAGTYHAFARVSNRQTALTALCQTFQHERLVLMQENPYRYHPAKYMASVQTVTCSDPLKLFGRLGKLVSAPEPGVLQRESSYSNYSIRHLHSDDECSHDEGHGYGFSARYSPEYGTPSDDGRECQEYWH</sequence>
<keyword evidence="1" id="KW-0547">Nucleotide-binding</keyword>
<dbReference type="Proteomes" id="UP000663846">
    <property type="component" value="Unassembled WGS sequence"/>
</dbReference>
<dbReference type="Gene3D" id="3.40.50.300">
    <property type="entry name" value="P-loop containing nucleotide triphosphate hydrolases"/>
    <property type="match status" value="2"/>
</dbReference>
<dbReference type="GO" id="GO:0004386">
    <property type="term" value="F:helicase activity"/>
    <property type="evidence" value="ECO:0007669"/>
    <property type="project" value="UniProtKB-KW"/>
</dbReference>
<dbReference type="GO" id="GO:0016787">
    <property type="term" value="F:hydrolase activity"/>
    <property type="evidence" value="ECO:0007669"/>
    <property type="project" value="UniProtKB-KW"/>
</dbReference>
<organism evidence="5 6">
    <name type="scientific">Rhizoctonia solani</name>
    <dbReference type="NCBI Taxonomy" id="456999"/>
    <lineage>
        <taxon>Eukaryota</taxon>
        <taxon>Fungi</taxon>
        <taxon>Dikarya</taxon>
        <taxon>Basidiomycota</taxon>
        <taxon>Agaricomycotina</taxon>
        <taxon>Agaricomycetes</taxon>
        <taxon>Cantharellales</taxon>
        <taxon>Ceratobasidiaceae</taxon>
        <taxon>Rhizoctonia</taxon>
    </lineage>
</organism>
<dbReference type="InterPro" id="IPR013986">
    <property type="entry name" value="DExx_box_DNA_helicase_dom_sf"/>
</dbReference>
<evidence type="ECO:0000313" key="6">
    <source>
        <dbReference type="Proteomes" id="UP000663846"/>
    </source>
</evidence>